<dbReference type="PROSITE" id="PS00678">
    <property type="entry name" value="WD_REPEATS_1"/>
    <property type="match status" value="1"/>
</dbReference>
<evidence type="ECO:0000256" key="4">
    <source>
        <dbReference type="SAM" id="SignalP"/>
    </source>
</evidence>
<evidence type="ECO:0000256" key="2">
    <source>
        <dbReference type="ARBA" id="ARBA00022737"/>
    </source>
</evidence>
<dbReference type="InterPro" id="IPR001680">
    <property type="entry name" value="WD40_rpt"/>
</dbReference>
<dbReference type="SUPFAM" id="SSF82171">
    <property type="entry name" value="DPP6 N-terminal domain-like"/>
    <property type="match status" value="1"/>
</dbReference>
<feature type="chain" id="PRO_5036863810" description="Anaphase-promoting complex subunit 4-like WD40 domain-containing protein" evidence="4">
    <location>
        <begin position="21"/>
        <end position="358"/>
    </location>
</feature>
<dbReference type="InterPro" id="IPR019775">
    <property type="entry name" value="WD40_repeat_CS"/>
</dbReference>
<dbReference type="Gene3D" id="2.130.10.10">
    <property type="entry name" value="YVTN repeat-like/Quinoprotein amine dehydrogenase"/>
    <property type="match status" value="3"/>
</dbReference>
<dbReference type="AlphaFoldDB" id="A0A919TRA5"/>
<dbReference type="SMART" id="SM00320">
    <property type="entry name" value="WD40"/>
    <property type="match status" value="6"/>
</dbReference>
<gene>
    <name evidence="6" type="ORF">Ate02nite_27730</name>
</gene>
<dbReference type="PROSITE" id="PS50294">
    <property type="entry name" value="WD_REPEATS_REGION"/>
    <property type="match status" value="1"/>
</dbReference>
<keyword evidence="4" id="KW-0732">Signal</keyword>
<feature type="repeat" description="WD" evidence="3">
    <location>
        <begin position="46"/>
        <end position="87"/>
    </location>
</feature>
<dbReference type="Proteomes" id="UP000623608">
    <property type="component" value="Unassembled WGS sequence"/>
</dbReference>
<sequence>MGLRRALVRRAVLFSAVAIAAVAVGCTDPERTREPAHYDPHVRVMDVGHQGNTTAVVFSPDGRLLATASFDETVRVWDLAAGRTVRSLFTDVISSQVLAFSPDSRLLATAGEITDDGVGSVLLWDVASGDRLATLPGLERLNSGVAFSPDGTILAAGSYNNGGAGGSGIPRWMVKLWDVATRRETATLAGDGYVVKVAFSPDGDLLAVSTDEVQLIRMTDRRVTDRFPGANATFGPDGILIAVSTAGNVLIRDMAGRTSVTIPADSVADLEFSPEATTLAIGTMDGVVRLCDVQSGRIVATDPGRQRHFNAGGTTATEGMVADLAFSPDGRTIAVADWYRTMRLFDVAGAVAGPTASR</sequence>
<keyword evidence="2" id="KW-0677">Repeat</keyword>
<evidence type="ECO:0000313" key="6">
    <source>
        <dbReference type="EMBL" id="GIF20043.1"/>
    </source>
</evidence>
<dbReference type="PROSITE" id="PS51257">
    <property type="entry name" value="PROKAR_LIPOPROTEIN"/>
    <property type="match status" value="1"/>
</dbReference>
<accession>A0A919TRA5</accession>
<comment type="caution">
    <text evidence="6">The sequence shown here is derived from an EMBL/GenBank/DDBJ whole genome shotgun (WGS) entry which is preliminary data.</text>
</comment>
<evidence type="ECO:0000259" key="5">
    <source>
        <dbReference type="Pfam" id="PF12894"/>
    </source>
</evidence>
<keyword evidence="1 3" id="KW-0853">WD repeat</keyword>
<reference evidence="6" key="1">
    <citation type="submission" date="2021-01" db="EMBL/GenBank/DDBJ databases">
        <title>Whole genome shotgun sequence of Actinoplanes tereljensis NBRC 105297.</title>
        <authorList>
            <person name="Komaki H."/>
            <person name="Tamura T."/>
        </authorList>
    </citation>
    <scope>NUCLEOTIDE SEQUENCE</scope>
    <source>
        <strain evidence="6">NBRC 105297</strain>
    </source>
</reference>
<dbReference type="PROSITE" id="PS50082">
    <property type="entry name" value="WD_REPEATS_2"/>
    <property type="match status" value="1"/>
</dbReference>
<dbReference type="Pfam" id="PF00400">
    <property type="entry name" value="WD40"/>
    <property type="match status" value="3"/>
</dbReference>
<protein>
    <recommendedName>
        <fullName evidence="5">Anaphase-promoting complex subunit 4-like WD40 domain-containing protein</fullName>
    </recommendedName>
</protein>
<evidence type="ECO:0000313" key="7">
    <source>
        <dbReference type="Proteomes" id="UP000623608"/>
    </source>
</evidence>
<feature type="signal peptide" evidence="4">
    <location>
        <begin position="1"/>
        <end position="20"/>
    </location>
</feature>
<dbReference type="InterPro" id="IPR015943">
    <property type="entry name" value="WD40/YVTN_repeat-like_dom_sf"/>
</dbReference>
<dbReference type="PANTHER" id="PTHR19879">
    <property type="entry name" value="TRANSCRIPTION INITIATION FACTOR TFIID"/>
    <property type="match status" value="1"/>
</dbReference>
<keyword evidence="7" id="KW-1185">Reference proteome</keyword>
<evidence type="ECO:0000256" key="1">
    <source>
        <dbReference type="ARBA" id="ARBA00022574"/>
    </source>
</evidence>
<feature type="domain" description="Anaphase-promoting complex subunit 4-like WD40" evidence="5">
    <location>
        <begin position="198"/>
        <end position="300"/>
    </location>
</feature>
<organism evidence="6 7">
    <name type="scientific">Paractinoplanes tereljensis</name>
    <dbReference type="NCBI Taxonomy" id="571912"/>
    <lineage>
        <taxon>Bacteria</taxon>
        <taxon>Bacillati</taxon>
        <taxon>Actinomycetota</taxon>
        <taxon>Actinomycetes</taxon>
        <taxon>Micromonosporales</taxon>
        <taxon>Micromonosporaceae</taxon>
        <taxon>Paractinoplanes</taxon>
    </lineage>
</organism>
<dbReference type="InterPro" id="IPR024977">
    <property type="entry name" value="Apc4-like_WD40_dom"/>
</dbReference>
<evidence type="ECO:0000256" key="3">
    <source>
        <dbReference type="PROSITE-ProRule" id="PRU00221"/>
    </source>
</evidence>
<dbReference type="PANTHER" id="PTHR19879:SF9">
    <property type="entry name" value="TRANSCRIPTION INITIATION FACTOR TFIID SUBUNIT 5"/>
    <property type="match status" value="1"/>
</dbReference>
<dbReference type="Pfam" id="PF12894">
    <property type="entry name" value="ANAPC4_WD40"/>
    <property type="match status" value="1"/>
</dbReference>
<dbReference type="EMBL" id="BOMY01000020">
    <property type="protein sequence ID" value="GIF20043.1"/>
    <property type="molecule type" value="Genomic_DNA"/>
</dbReference>
<name>A0A919TRA5_9ACTN</name>
<proteinExistence type="predicted"/>